<dbReference type="AlphaFoldDB" id="Q9TXM5"/>
<evidence type="ECO:0000313" key="2">
    <source>
        <dbReference type="EMBL" id="CCD71649.2"/>
    </source>
</evidence>
<dbReference type="Pfam" id="PF10326">
    <property type="entry name" value="7TM_GPCR_Str"/>
    <property type="match status" value="1"/>
</dbReference>
<keyword evidence="2" id="KW-0675">Receptor</keyword>
<reference evidence="2 3" key="1">
    <citation type="journal article" date="1998" name="Science">
        <title>Genome sequence of the nematode C. elegans: a platform for investigating biology.</title>
        <authorList>
            <consortium name="The C. elegans sequencing consortium"/>
            <person name="Sulson J.E."/>
            <person name="Waterston R."/>
        </authorList>
    </citation>
    <scope>NUCLEOTIDE SEQUENCE [LARGE SCALE GENOMIC DNA]</scope>
    <source>
        <strain evidence="2 3">Bristol N2</strain>
    </source>
</reference>
<dbReference type="AGR" id="WB:WBGene00006139"/>
<dbReference type="STRING" id="6239.F52D2.9.1"/>
<dbReference type="GO" id="GO:0042048">
    <property type="term" value="P:olfactory behavior"/>
    <property type="evidence" value="ECO:0000318"/>
    <property type="project" value="GO_Central"/>
</dbReference>
<dbReference type="PANTHER" id="PTHR22943">
    <property type="entry name" value="7-TRANSMEMBRANE DOMAIN RECEPTOR C.ELEGANS"/>
    <property type="match status" value="1"/>
</dbReference>
<evidence type="ECO:0000313" key="4">
    <source>
        <dbReference type="WormBase" id="F52D2.9"/>
    </source>
</evidence>
<evidence type="ECO:0000313" key="3">
    <source>
        <dbReference type="Proteomes" id="UP000001940"/>
    </source>
</evidence>
<dbReference type="GeneID" id="191988"/>
<organism evidence="2 3">
    <name type="scientific">Caenorhabditis elegans</name>
    <dbReference type="NCBI Taxonomy" id="6239"/>
    <lineage>
        <taxon>Eukaryota</taxon>
        <taxon>Metazoa</taxon>
        <taxon>Ecdysozoa</taxon>
        <taxon>Nematoda</taxon>
        <taxon>Chromadorea</taxon>
        <taxon>Rhabditida</taxon>
        <taxon>Rhabditina</taxon>
        <taxon>Rhabditomorpha</taxon>
        <taxon>Rhabditoidea</taxon>
        <taxon>Rhabditidae</taxon>
        <taxon>Peloderinae</taxon>
        <taxon>Caenorhabditis</taxon>
    </lineage>
</organism>
<dbReference type="PhylomeDB" id="Q9TXM5"/>
<dbReference type="SUPFAM" id="SSF81321">
    <property type="entry name" value="Family A G protein-coupled receptor-like"/>
    <property type="match status" value="1"/>
</dbReference>
<dbReference type="UCSC" id="F52D2.9">
    <property type="organism name" value="c. elegans"/>
</dbReference>
<dbReference type="PANTHER" id="PTHR22943:SF60">
    <property type="entry name" value="SEVEN TM RECEPTOR"/>
    <property type="match status" value="1"/>
</dbReference>
<dbReference type="HOGENOM" id="CLU_036335_2_2_1"/>
<dbReference type="CTD" id="191988"/>
<gene>
    <name evidence="2 4" type="primary">str-79</name>
    <name evidence="2" type="ORF">CELE_F52D2.9</name>
    <name evidence="4" type="ORF">F52D2.9</name>
</gene>
<dbReference type="EMBL" id="BX284606">
    <property type="protein sequence ID" value="CCD71649.2"/>
    <property type="molecule type" value="Genomic_DNA"/>
</dbReference>
<feature type="transmembrane region" description="Helical" evidence="1">
    <location>
        <begin position="138"/>
        <end position="158"/>
    </location>
</feature>
<feature type="transmembrane region" description="Helical" evidence="1">
    <location>
        <begin position="209"/>
        <end position="232"/>
    </location>
</feature>
<dbReference type="InterPro" id="IPR019428">
    <property type="entry name" value="7TM_GPCR_serpentine_rcpt_Str"/>
</dbReference>
<accession>Q9TXM5</accession>
<keyword evidence="1" id="KW-0812">Transmembrane</keyword>
<keyword evidence="1" id="KW-1133">Transmembrane helix</keyword>
<dbReference type="OrthoDB" id="5808050at2759"/>
<feature type="transmembrane region" description="Helical" evidence="1">
    <location>
        <begin position="48"/>
        <end position="72"/>
    </location>
</feature>
<dbReference type="InParanoid" id="Q9TXM5"/>
<evidence type="ECO:0000256" key="1">
    <source>
        <dbReference type="SAM" id="Phobius"/>
    </source>
</evidence>
<dbReference type="GO" id="GO:0005886">
    <property type="term" value="C:plasma membrane"/>
    <property type="evidence" value="ECO:0000318"/>
    <property type="project" value="GO_Central"/>
</dbReference>
<dbReference type="KEGG" id="cel:CELE_F52D2.9"/>
<dbReference type="WormBase" id="F52D2.9">
    <property type="protein sequence ID" value="CE25896"/>
    <property type="gene ID" value="WBGene00006139"/>
    <property type="gene designation" value="str-79"/>
</dbReference>
<dbReference type="FunCoup" id="Q9TXM5">
    <property type="interactions" value="80"/>
</dbReference>
<feature type="transmembrane region" description="Helical" evidence="1">
    <location>
        <begin position="288"/>
        <end position="309"/>
    </location>
</feature>
<feature type="transmembrane region" description="Helical" evidence="1">
    <location>
        <begin position="92"/>
        <end position="118"/>
    </location>
</feature>
<dbReference type="GO" id="GO:0038022">
    <property type="term" value="F:G protein-coupled olfactory receptor activity"/>
    <property type="evidence" value="ECO:0000318"/>
    <property type="project" value="GO_Central"/>
</dbReference>
<sequence length="358" mass="41166">MPILDGPTWLKVTNWFNIICFSTSIPINFFLLYCVVTQSGRNIGDYKTLLIWFAVHCMAFPAVNLITNMNFYTHEATLFILTVANRFNFPCLGVWMLLATNWICCGYSILSLNAQFAFRWIVMSNSGKNLFWRFRKEIFLNVLLGVTGFYSFSGFLGIQLTPAKDLAIQETLADAYNVTPDNVYYIAVQYFDRDAHNVKVYDTISFTVAIGNILIFFGMVVFIFVCGVRTFFAAQRNTAELLNHKQLQKDLTIALLIQTVVPSLLIFLPCAIFYLLPLFEQPLGVDANILLIAMDIFSNVGPISILFTFKNYRLYILKLCRRKIAQKIRCSVIEMTTVTENRVYAQNYSDWDIRFDMI</sequence>
<dbReference type="Proteomes" id="UP000001940">
    <property type="component" value="Chromosome X"/>
</dbReference>
<keyword evidence="3" id="KW-1185">Reference proteome</keyword>
<feature type="transmembrane region" description="Helical" evidence="1">
    <location>
        <begin position="15"/>
        <end position="36"/>
    </location>
</feature>
<protein>
    <submittedName>
        <fullName evidence="2">Seven TM Receptor</fullName>
    </submittedName>
</protein>
<dbReference type="RefSeq" id="NP_001360056.1">
    <property type="nucleotide sequence ID" value="NM_001373236.2"/>
</dbReference>
<proteinExistence type="predicted"/>
<keyword evidence="1" id="KW-0472">Membrane</keyword>
<dbReference type="eggNOG" id="ENOG502TGJ2">
    <property type="taxonomic scope" value="Eukaryota"/>
</dbReference>
<name>Q9TXM5_CAEEL</name>
<feature type="transmembrane region" description="Helical" evidence="1">
    <location>
        <begin position="253"/>
        <end position="276"/>
    </location>
</feature>
<dbReference type="GO" id="GO:0007186">
    <property type="term" value="P:G protein-coupled receptor signaling pathway"/>
    <property type="evidence" value="ECO:0000318"/>
    <property type="project" value="GO_Central"/>
</dbReference>